<dbReference type="EMBL" id="JAPQKI010000002">
    <property type="protein sequence ID" value="KAJ5110970.1"/>
    <property type="molecule type" value="Genomic_DNA"/>
</dbReference>
<sequence length="223" mass="24156">MSSAGVGGGGREPPKKPSDLPEDREKIKERRKIAKERRRARRQEVTENRRQSQRLQDQRRREEALTAGGVFSQRMATAIQTAIHSAMIEFTSQYMQDSGLAGNWRENQARGGGSGLGARGGRARGRRDGWRGRMNQDRGQAAWQGHGRGAANAGSVVAAQQPASELQALAVTQVEYNNLQVEEPPPTDGALILQDALASGAAGLPDNPDEVSIQEVVEGQQPV</sequence>
<dbReference type="RefSeq" id="XP_056479040.1">
    <property type="nucleotide sequence ID" value="XM_056613999.1"/>
</dbReference>
<feature type="compositionally biased region" description="Basic residues" evidence="1">
    <location>
        <begin position="29"/>
        <end position="41"/>
    </location>
</feature>
<keyword evidence="3" id="KW-1185">Reference proteome</keyword>
<evidence type="ECO:0000256" key="1">
    <source>
        <dbReference type="SAM" id="MobiDB-lite"/>
    </source>
</evidence>
<reference evidence="2" key="2">
    <citation type="journal article" date="2023" name="IMA Fungus">
        <title>Comparative genomic study of the Penicillium genus elucidates a diverse pangenome and 15 lateral gene transfer events.</title>
        <authorList>
            <person name="Petersen C."/>
            <person name="Sorensen T."/>
            <person name="Nielsen M.R."/>
            <person name="Sondergaard T.E."/>
            <person name="Sorensen J.L."/>
            <person name="Fitzpatrick D.A."/>
            <person name="Frisvad J.C."/>
            <person name="Nielsen K.L."/>
        </authorList>
    </citation>
    <scope>NUCLEOTIDE SEQUENCE</scope>
    <source>
        <strain evidence="2">IBT 30761</strain>
    </source>
</reference>
<evidence type="ECO:0000313" key="2">
    <source>
        <dbReference type="EMBL" id="KAJ5110970.1"/>
    </source>
</evidence>
<feature type="region of interest" description="Disordered" evidence="1">
    <location>
        <begin position="106"/>
        <end position="159"/>
    </location>
</feature>
<evidence type="ECO:0000313" key="3">
    <source>
        <dbReference type="Proteomes" id="UP001149074"/>
    </source>
</evidence>
<reference evidence="2" key="1">
    <citation type="submission" date="2022-11" db="EMBL/GenBank/DDBJ databases">
        <authorList>
            <person name="Petersen C."/>
        </authorList>
    </citation>
    <scope>NUCLEOTIDE SEQUENCE</scope>
    <source>
        <strain evidence="2">IBT 30761</strain>
    </source>
</reference>
<feature type="compositionally biased region" description="Gly residues" evidence="1">
    <location>
        <begin position="1"/>
        <end position="11"/>
    </location>
</feature>
<feature type="compositionally biased region" description="Basic and acidic residues" evidence="1">
    <location>
        <begin position="126"/>
        <end position="136"/>
    </location>
</feature>
<gene>
    <name evidence="2" type="ORF">N7532_001505</name>
</gene>
<dbReference type="GeneID" id="81352978"/>
<comment type="caution">
    <text evidence="2">The sequence shown here is derived from an EMBL/GenBank/DDBJ whole genome shotgun (WGS) entry which is preliminary data.</text>
</comment>
<accession>A0A9W9KLU5</accession>
<organism evidence="2 3">
    <name type="scientific">Penicillium argentinense</name>
    <dbReference type="NCBI Taxonomy" id="1131581"/>
    <lineage>
        <taxon>Eukaryota</taxon>
        <taxon>Fungi</taxon>
        <taxon>Dikarya</taxon>
        <taxon>Ascomycota</taxon>
        <taxon>Pezizomycotina</taxon>
        <taxon>Eurotiomycetes</taxon>
        <taxon>Eurotiomycetidae</taxon>
        <taxon>Eurotiales</taxon>
        <taxon>Aspergillaceae</taxon>
        <taxon>Penicillium</taxon>
    </lineage>
</organism>
<feature type="compositionally biased region" description="Basic and acidic residues" evidence="1">
    <location>
        <begin position="42"/>
        <end position="62"/>
    </location>
</feature>
<dbReference type="AlphaFoldDB" id="A0A9W9KLU5"/>
<protein>
    <submittedName>
        <fullName evidence="2">Uncharacterized protein</fullName>
    </submittedName>
</protein>
<feature type="compositionally biased region" description="Basic and acidic residues" evidence="1">
    <location>
        <begin position="12"/>
        <end position="28"/>
    </location>
</feature>
<feature type="region of interest" description="Disordered" evidence="1">
    <location>
        <begin position="1"/>
        <end position="62"/>
    </location>
</feature>
<dbReference type="Proteomes" id="UP001149074">
    <property type="component" value="Unassembled WGS sequence"/>
</dbReference>
<name>A0A9W9KLU5_9EURO</name>
<proteinExistence type="predicted"/>
<feature type="compositionally biased region" description="Gly residues" evidence="1">
    <location>
        <begin position="110"/>
        <end position="120"/>
    </location>
</feature>